<dbReference type="EMBL" id="VNIQ01000001">
    <property type="protein sequence ID" value="TYQ08861.1"/>
    <property type="molecule type" value="Genomic_DNA"/>
</dbReference>
<organism evidence="1">
    <name type="scientific">Nocardia globerula</name>
    <dbReference type="NCBI Taxonomy" id="1818"/>
    <lineage>
        <taxon>Bacteria</taxon>
        <taxon>Bacillati</taxon>
        <taxon>Actinomycetota</taxon>
        <taxon>Actinomycetes</taxon>
        <taxon>Mycobacteriales</taxon>
        <taxon>Nocardiaceae</taxon>
        <taxon>Nocardia</taxon>
    </lineage>
</organism>
<comment type="caution">
    <text evidence="1">The sequence shown here is derived from an EMBL/GenBank/DDBJ whole genome shotgun (WGS) entry which is preliminary data.</text>
</comment>
<gene>
    <name evidence="1" type="ORF">FNL38_1011238</name>
</gene>
<reference evidence="1" key="1">
    <citation type="submission" date="2019-07" db="EMBL/GenBank/DDBJ databases">
        <title>Genomic Encyclopedia of Type Strains, Phase IV (KMG-IV): sequencing the most valuable type-strain genomes for metagenomic binning, comparative biology and taxonomic classification.</title>
        <authorList>
            <person name="Goeker M."/>
        </authorList>
    </citation>
    <scope>NUCLEOTIDE SEQUENCE</scope>
    <source>
        <strain evidence="1">DSM 44596</strain>
    </source>
</reference>
<sequence>MSNSESELSIDTDVAQPIATACEMLIAEYRRMIVSARHLKGLGGFGTLDSGLALQDKFEGKAFGSPDSLVNALESHIAAVDGMRAYFQKCIDNAVTQDQTNVDSLRGVGQTN</sequence>
<name>A0A652YYV3_NOCGL</name>
<dbReference type="AlphaFoldDB" id="A0A652YYV3"/>
<protein>
    <recommendedName>
        <fullName evidence="2">Excreted virulence factor EspC (Type VII ESX diderm)</fullName>
    </recommendedName>
</protein>
<evidence type="ECO:0008006" key="2">
    <source>
        <dbReference type="Google" id="ProtNLM"/>
    </source>
</evidence>
<evidence type="ECO:0000313" key="1">
    <source>
        <dbReference type="EMBL" id="TYQ08861.1"/>
    </source>
</evidence>
<proteinExistence type="predicted"/>
<accession>A0A652YYV3</accession>